<dbReference type="InterPro" id="IPR004396">
    <property type="entry name" value="ATPase_YchF/OLA1"/>
</dbReference>
<dbReference type="InterPro" id="IPR027417">
    <property type="entry name" value="P-loop_NTPase"/>
</dbReference>
<dbReference type="PANTHER" id="PTHR23305">
    <property type="entry name" value="OBG GTPASE FAMILY"/>
    <property type="match status" value="1"/>
</dbReference>
<dbReference type="SUPFAM" id="SSF81271">
    <property type="entry name" value="TGS-like"/>
    <property type="match status" value="1"/>
</dbReference>
<keyword evidence="4 6" id="KW-0067">ATP-binding</keyword>
<accession>A0A6B2M2R7</accession>
<dbReference type="InterPro" id="IPR004095">
    <property type="entry name" value="TGS"/>
</dbReference>
<comment type="function">
    <text evidence="6">ATPase that binds to both the 70S ribosome and the 50S ribosomal subunit in a nucleotide-independent manner.</text>
</comment>
<protein>
    <recommendedName>
        <fullName evidence="6">Ribosome-binding ATPase YchF</fullName>
    </recommendedName>
</protein>
<dbReference type="GO" id="GO:0046872">
    <property type="term" value="F:metal ion binding"/>
    <property type="evidence" value="ECO:0007669"/>
    <property type="project" value="UniProtKB-KW"/>
</dbReference>
<feature type="domain" description="OBG-type G" evidence="7">
    <location>
        <begin position="1"/>
        <end position="262"/>
    </location>
</feature>
<dbReference type="GO" id="GO:0005525">
    <property type="term" value="F:GTP binding"/>
    <property type="evidence" value="ECO:0007669"/>
    <property type="project" value="InterPro"/>
</dbReference>
<dbReference type="PIRSF" id="PIRSF006641">
    <property type="entry name" value="CHP00092"/>
    <property type="match status" value="1"/>
</dbReference>
<feature type="binding site" evidence="6">
    <location>
        <begin position="10"/>
        <end position="15"/>
    </location>
    <ligand>
        <name>ATP</name>
        <dbReference type="ChEBI" id="CHEBI:30616"/>
    </ligand>
</feature>
<dbReference type="CDD" id="cd01900">
    <property type="entry name" value="YchF"/>
    <property type="match status" value="1"/>
</dbReference>
<organism evidence="9 10">
    <name type="scientific">Oceanipulchritudo coccoides</name>
    <dbReference type="NCBI Taxonomy" id="2706888"/>
    <lineage>
        <taxon>Bacteria</taxon>
        <taxon>Pseudomonadati</taxon>
        <taxon>Verrucomicrobiota</taxon>
        <taxon>Opitutia</taxon>
        <taxon>Puniceicoccales</taxon>
        <taxon>Oceanipulchritudinaceae</taxon>
        <taxon>Oceanipulchritudo</taxon>
    </lineage>
</organism>
<keyword evidence="10" id="KW-1185">Reference proteome</keyword>
<sequence length="371" mass="40369">MQAGIVGLPNVGKSTLFNAVTRTRKAEAANYPFCTIEPNVGIVQVPDSRLEPLAKIAKTGKIIPAAIEFVDIAGLVAGASKGEGLGNKFLANIRQVDAIIEVVRCFEDEDIIHNMGSVDPVRDIEIITTELVLADLQSVDNQIERQSRKAKGQDKEGKEAAANVVLLEKVREHLNEGKPANVMDLPDEDRARIKQFFLLTTKPVIFACNVLEDDVADPSANPFVKAVEDYVKAHHDAASCVICSKLEEELSEMDQAEADDFLKELGVEDSGAGQLIRATYDLLGLASYFTAGEKEARAWTFHKGMKAPECAGVIHTDFQDGFIKAEVVAYADLLSAGSKAAARDAGKLRIEGKEYVFKDGDVVEFRFNKTS</sequence>
<dbReference type="PROSITE" id="PS51710">
    <property type="entry name" value="G_OBG"/>
    <property type="match status" value="1"/>
</dbReference>
<name>A0A6B2M2R7_9BACT</name>
<feature type="domain" description="TGS" evidence="8">
    <location>
        <begin position="284"/>
        <end position="367"/>
    </location>
</feature>
<dbReference type="GO" id="GO:0016887">
    <property type="term" value="F:ATP hydrolysis activity"/>
    <property type="evidence" value="ECO:0007669"/>
    <property type="project" value="UniProtKB-UniRule"/>
</dbReference>
<dbReference type="PRINTS" id="PR00326">
    <property type="entry name" value="GTP1OBG"/>
</dbReference>
<dbReference type="InterPro" id="IPR023192">
    <property type="entry name" value="TGS-like_dom_sf"/>
</dbReference>
<dbReference type="Gene3D" id="3.40.50.300">
    <property type="entry name" value="P-loop containing nucleotide triphosphate hydrolases"/>
    <property type="match status" value="1"/>
</dbReference>
<evidence type="ECO:0000313" key="9">
    <source>
        <dbReference type="EMBL" id="NDV63311.1"/>
    </source>
</evidence>
<evidence type="ECO:0000256" key="4">
    <source>
        <dbReference type="ARBA" id="ARBA00022840"/>
    </source>
</evidence>
<comment type="cofactor">
    <cofactor evidence="1">
        <name>Mg(2+)</name>
        <dbReference type="ChEBI" id="CHEBI:18420"/>
    </cofactor>
</comment>
<dbReference type="InterPro" id="IPR006073">
    <property type="entry name" value="GTP-bd"/>
</dbReference>
<dbReference type="InterPro" id="IPR012676">
    <property type="entry name" value="TGS-like"/>
</dbReference>
<dbReference type="HAMAP" id="MF_00944">
    <property type="entry name" value="YchF_OLA1_ATPase"/>
    <property type="match status" value="1"/>
</dbReference>
<reference evidence="9 10" key="1">
    <citation type="submission" date="2020-02" db="EMBL/GenBank/DDBJ databases">
        <title>Albibacoteraceae fam. nov., the first described family within the subdivision 4 Verrucomicrobia.</title>
        <authorList>
            <person name="Xi F."/>
        </authorList>
    </citation>
    <scope>NUCLEOTIDE SEQUENCE [LARGE SCALE GENOMIC DNA]</scope>
    <source>
        <strain evidence="9 10">CK1056</strain>
    </source>
</reference>
<dbReference type="GO" id="GO:0005737">
    <property type="term" value="C:cytoplasm"/>
    <property type="evidence" value="ECO:0007669"/>
    <property type="project" value="TreeGrafter"/>
</dbReference>
<evidence type="ECO:0000256" key="3">
    <source>
        <dbReference type="ARBA" id="ARBA00022741"/>
    </source>
</evidence>
<dbReference type="Gene3D" id="3.10.20.30">
    <property type="match status" value="1"/>
</dbReference>
<dbReference type="FunFam" id="1.10.150.300:FF:000001">
    <property type="entry name" value="Ribosome-binding ATPase YchF"/>
    <property type="match status" value="1"/>
</dbReference>
<dbReference type="CDD" id="cd04867">
    <property type="entry name" value="TGS_YchF_OLA1"/>
    <property type="match status" value="1"/>
</dbReference>
<dbReference type="RefSeq" id="WP_163967384.1">
    <property type="nucleotide sequence ID" value="NZ_JAAGNX010000003.1"/>
</dbReference>
<dbReference type="FunFam" id="3.10.20.30:FF:000001">
    <property type="entry name" value="Ribosome-binding ATPase YchF"/>
    <property type="match status" value="1"/>
</dbReference>
<proteinExistence type="inferred from homology"/>
<dbReference type="InterPro" id="IPR012675">
    <property type="entry name" value="Beta-grasp_dom_sf"/>
</dbReference>
<dbReference type="PROSITE" id="PS51880">
    <property type="entry name" value="TGS"/>
    <property type="match status" value="1"/>
</dbReference>
<comment type="caution">
    <text evidence="9">The sequence shown here is derived from an EMBL/GenBank/DDBJ whole genome shotgun (WGS) entry which is preliminary data.</text>
</comment>
<dbReference type="GO" id="GO:0005524">
    <property type="term" value="F:ATP binding"/>
    <property type="evidence" value="ECO:0007669"/>
    <property type="project" value="UniProtKB-UniRule"/>
</dbReference>
<evidence type="ECO:0000256" key="2">
    <source>
        <dbReference type="ARBA" id="ARBA00022723"/>
    </source>
</evidence>
<evidence type="ECO:0000259" key="8">
    <source>
        <dbReference type="PROSITE" id="PS51880"/>
    </source>
</evidence>
<dbReference type="Pfam" id="PF01926">
    <property type="entry name" value="MMR_HSR1"/>
    <property type="match status" value="1"/>
</dbReference>
<dbReference type="InterPro" id="IPR013029">
    <property type="entry name" value="YchF_C"/>
</dbReference>
<dbReference type="AlphaFoldDB" id="A0A6B2M2R7"/>
<comment type="similarity">
    <text evidence="6">Belongs to the TRAFAC class OBG-HflX-like GTPase superfamily. OBG GTPase family. YchF/OLA1 subfamily.</text>
</comment>
<evidence type="ECO:0000313" key="10">
    <source>
        <dbReference type="Proteomes" id="UP000478417"/>
    </source>
</evidence>
<dbReference type="GO" id="GO:0043023">
    <property type="term" value="F:ribosomal large subunit binding"/>
    <property type="evidence" value="ECO:0007669"/>
    <property type="project" value="UniProtKB-UniRule"/>
</dbReference>
<evidence type="ECO:0000256" key="6">
    <source>
        <dbReference type="HAMAP-Rule" id="MF_00944"/>
    </source>
</evidence>
<dbReference type="InterPro" id="IPR031167">
    <property type="entry name" value="G_OBG"/>
</dbReference>
<dbReference type="Pfam" id="PF06071">
    <property type="entry name" value="YchF-GTPase_C"/>
    <property type="match status" value="1"/>
</dbReference>
<dbReference type="EMBL" id="JAAGNX010000003">
    <property type="protein sequence ID" value="NDV63311.1"/>
    <property type="molecule type" value="Genomic_DNA"/>
</dbReference>
<keyword evidence="5" id="KW-0460">Magnesium</keyword>
<keyword evidence="3 6" id="KW-0547">Nucleotide-binding</keyword>
<dbReference type="Gene3D" id="1.10.150.300">
    <property type="entry name" value="TGS-like domain"/>
    <property type="match status" value="1"/>
</dbReference>
<evidence type="ECO:0000256" key="1">
    <source>
        <dbReference type="ARBA" id="ARBA00001946"/>
    </source>
</evidence>
<dbReference type="Proteomes" id="UP000478417">
    <property type="component" value="Unassembled WGS sequence"/>
</dbReference>
<keyword evidence="2" id="KW-0479">Metal-binding</keyword>
<gene>
    <name evidence="6 9" type="primary">ychF</name>
    <name evidence="9" type="ORF">G0Q06_12670</name>
</gene>
<evidence type="ECO:0000259" key="7">
    <source>
        <dbReference type="PROSITE" id="PS51710"/>
    </source>
</evidence>
<dbReference type="SUPFAM" id="SSF52540">
    <property type="entry name" value="P-loop containing nucleoside triphosphate hydrolases"/>
    <property type="match status" value="1"/>
</dbReference>
<dbReference type="NCBIfam" id="TIGR00092">
    <property type="entry name" value="redox-regulated ATPase YchF"/>
    <property type="match status" value="1"/>
</dbReference>
<dbReference type="PANTHER" id="PTHR23305:SF18">
    <property type="entry name" value="OBG-TYPE G DOMAIN-CONTAINING PROTEIN"/>
    <property type="match status" value="1"/>
</dbReference>
<dbReference type="InterPro" id="IPR041706">
    <property type="entry name" value="YchF_N"/>
</dbReference>
<evidence type="ECO:0000256" key="5">
    <source>
        <dbReference type="ARBA" id="ARBA00022842"/>
    </source>
</evidence>